<feature type="region of interest" description="Disordered" evidence="1">
    <location>
        <begin position="192"/>
        <end position="239"/>
    </location>
</feature>
<name>A0A433TBJ7_ELYCH</name>
<dbReference type="AlphaFoldDB" id="A0A433TBJ7"/>
<evidence type="ECO:0000256" key="2">
    <source>
        <dbReference type="SAM" id="Phobius"/>
    </source>
</evidence>
<evidence type="ECO:0000256" key="1">
    <source>
        <dbReference type="SAM" id="MobiDB-lite"/>
    </source>
</evidence>
<proteinExistence type="predicted"/>
<keyword evidence="2" id="KW-1133">Transmembrane helix</keyword>
<dbReference type="EMBL" id="RQTK01000488">
    <property type="protein sequence ID" value="RUS78804.1"/>
    <property type="molecule type" value="Genomic_DNA"/>
</dbReference>
<dbReference type="Proteomes" id="UP000271974">
    <property type="component" value="Unassembled WGS sequence"/>
</dbReference>
<sequence length="239" mass="25320">MSPLSTALKFEPETSVSDNSYIFRTERGADLAGFNGTTVNVTTLTSTLPASISTSTETATATSLTTPISTSLPTSLPTLLPTSIATSMSTNYTEHSGEPNSTLFTLTSEFFNASSTIMGSTKPHGDDLNTTATAAATTENSGDGGSNMGGTIAAVSITIILVTAFVGGVVYLYLRRRWKPHQKSAVCFQPIRKRRSSTSDSRRTLEELEEEPDKSDMADQIRLGGGGSRRQHDHPTGGT</sequence>
<protein>
    <submittedName>
        <fullName evidence="3">Uncharacterized protein</fullName>
    </submittedName>
</protein>
<evidence type="ECO:0000313" key="3">
    <source>
        <dbReference type="EMBL" id="RUS78804.1"/>
    </source>
</evidence>
<organism evidence="3 4">
    <name type="scientific">Elysia chlorotica</name>
    <name type="common">Eastern emerald elysia</name>
    <name type="synonym">Sea slug</name>
    <dbReference type="NCBI Taxonomy" id="188477"/>
    <lineage>
        <taxon>Eukaryota</taxon>
        <taxon>Metazoa</taxon>
        <taxon>Spiralia</taxon>
        <taxon>Lophotrochozoa</taxon>
        <taxon>Mollusca</taxon>
        <taxon>Gastropoda</taxon>
        <taxon>Heterobranchia</taxon>
        <taxon>Euthyneura</taxon>
        <taxon>Panpulmonata</taxon>
        <taxon>Sacoglossa</taxon>
        <taxon>Placobranchoidea</taxon>
        <taxon>Plakobranchidae</taxon>
        <taxon>Elysia</taxon>
    </lineage>
</organism>
<keyword evidence="4" id="KW-1185">Reference proteome</keyword>
<feature type="transmembrane region" description="Helical" evidence="2">
    <location>
        <begin position="152"/>
        <end position="174"/>
    </location>
</feature>
<keyword evidence="2" id="KW-0812">Transmembrane</keyword>
<accession>A0A433TBJ7</accession>
<evidence type="ECO:0000313" key="4">
    <source>
        <dbReference type="Proteomes" id="UP000271974"/>
    </source>
</evidence>
<gene>
    <name evidence="3" type="ORF">EGW08_013422</name>
</gene>
<comment type="caution">
    <text evidence="3">The sequence shown here is derived from an EMBL/GenBank/DDBJ whole genome shotgun (WGS) entry which is preliminary data.</text>
</comment>
<reference evidence="3 4" key="1">
    <citation type="submission" date="2019-01" db="EMBL/GenBank/DDBJ databases">
        <title>A draft genome assembly of the solar-powered sea slug Elysia chlorotica.</title>
        <authorList>
            <person name="Cai H."/>
            <person name="Li Q."/>
            <person name="Fang X."/>
            <person name="Li J."/>
            <person name="Curtis N.E."/>
            <person name="Altenburger A."/>
            <person name="Shibata T."/>
            <person name="Feng M."/>
            <person name="Maeda T."/>
            <person name="Schwartz J.A."/>
            <person name="Shigenobu S."/>
            <person name="Lundholm N."/>
            <person name="Nishiyama T."/>
            <person name="Yang H."/>
            <person name="Hasebe M."/>
            <person name="Li S."/>
            <person name="Pierce S.K."/>
            <person name="Wang J."/>
        </authorList>
    </citation>
    <scope>NUCLEOTIDE SEQUENCE [LARGE SCALE GENOMIC DNA]</scope>
    <source>
        <strain evidence="3">EC2010</strain>
        <tissue evidence="3">Whole organism of an adult</tissue>
    </source>
</reference>
<keyword evidence="2" id="KW-0472">Membrane</keyword>